<protein>
    <submittedName>
        <fullName evidence="1">Uncharacterized protein</fullName>
    </submittedName>
</protein>
<proteinExistence type="predicted"/>
<evidence type="ECO:0000313" key="1">
    <source>
        <dbReference type="EMBL" id="ASV33034.1"/>
    </source>
</evidence>
<organism evidence="1 2">
    <name type="scientific">Candidatus Williamhamiltonella defendens</name>
    <dbReference type="NCBI Taxonomy" id="138072"/>
    <lineage>
        <taxon>Bacteria</taxon>
        <taxon>Pseudomonadati</taxon>
        <taxon>Pseudomonadota</taxon>
        <taxon>Gammaproteobacteria</taxon>
        <taxon>Enterobacterales</taxon>
        <taxon>Enterobacteriaceae</taxon>
        <taxon>aphid secondary symbionts</taxon>
        <taxon>Candidatus Williamhamiltonella</taxon>
    </lineage>
</organism>
<dbReference type="EMBL" id="CP022932">
    <property type="protein sequence ID" value="ASV33034.1"/>
    <property type="molecule type" value="Genomic_DNA"/>
</dbReference>
<gene>
    <name evidence="1" type="ORF">CJJ18_01660</name>
</gene>
<name>A0AAC9VL16_9ENTR</name>
<sequence>MNDHFSDGRAVAVTINKNPGDFWQVLFNTAQKFIPFLTLFNFFNEDIKQVIRKTSHLFLLIKREQGR</sequence>
<dbReference type="Proteomes" id="UP000792865">
    <property type="component" value="Chromosome"/>
</dbReference>
<dbReference type="AlphaFoldDB" id="A0AAC9VL16"/>
<reference evidence="1" key="1">
    <citation type="submission" date="2017-08" db="EMBL/GenBank/DDBJ databases">
        <title>Genome sequence of Candidatus Hamiltonella defensa from Acyrthosiphon pisum strain MI47.</title>
        <authorList>
            <person name="Patel V.A."/>
            <person name="Chevignon G."/>
            <person name="Russell J.A."/>
            <person name="Oliver K.M."/>
        </authorList>
    </citation>
    <scope>NUCLEOTIDE SEQUENCE</scope>
    <source>
        <strain evidence="1">MI47</strain>
    </source>
</reference>
<evidence type="ECO:0000313" key="2">
    <source>
        <dbReference type="Proteomes" id="UP000792865"/>
    </source>
</evidence>
<accession>A0AAC9VL16</accession>